<organism evidence="1 2">
    <name type="scientific">Batillaria attramentaria</name>
    <dbReference type="NCBI Taxonomy" id="370345"/>
    <lineage>
        <taxon>Eukaryota</taxon>
        <taxon>Metazoa</taxon>
        <taxon>Spiralia</taxon>
        <taxon>Lophotrochozoa</taxon>
        <taxon>Mollusca</taxon>
        <taxon>Gastropoda</taxon>
        <taxon>Caenogastropoda</taxon>
        <taxon>Sorbeoconcha</taxon>
        <taxon>Cerithioidea</taxon>
        <taxon>Batillariidae</taxon>
        <taxon>Batillaria</taxon>
    </lineage>
</organism>
<comment type="caution">
    <text evidence="1">The sequence shown here is derived from an EMBL/GenBank/DDBJ whole genome shotgun (WGS) entry which is preliminary data.</text>
</comment>
<evidence type="ECO:0000313" key="1">
    <source>
        <dbReference type="EMBL" id="KAK7489897.1"/>
    </source>
</evidence>
<proteinExistence type="predicted"/>
<accession>A0ABD0KT05</accession>
<dbReference type="Proteomes" id="UP001519460">
    <property type="component" value="Unassembled WGS sequence"/>
</dbReference>
<keyword evidence="2" id="KW-1185">Reference proteome</keyword>
<protein>
    <submittedName>
        <fullName evidence="1">Uncharacterized protein</fullName>
    </submittedName>
</protein>
<reference evidence="1 2" key="1">
    <citation type="journal article" date="2023" name="Sci. Data">
        <title>Genome assembly of the Korean intertidal mud-creeper Batillaria attramentaria.</title>
        <authorList>
            <person name="Patra A.K."/>
            <person name="Ho P.T."/>
            <person name="Jun S."/>
            <person name="Lee S.J."/>
            <person name="Kim Y."/>
            <person name="Won Y.J."/>
        </authorList>
    </citation>
    <scope>NUCLEOTIDE SEQUENCE [LARGE SCALE GENOMIC DNA]</scope>
    <source>
        <strain evidence="1">Wonlab-2016</strain>
    </source>
</reference>
<sequence length="86" mass="9828">MMRLWYVNFQHSRWQKLKVLGPEAFNCDTTHTWFNYAGAVLVSSIKCRSSTLTTSPNYEMHAQHVLGLSAGSADLDPVLVWSRDRV</sequence>
<gene>
    <name evidence="1" type="ORF">BaRGS_00018919</name>
</gene>
<dbReference type="EMBL" id="JACVVK020000133">
    <property type="protein sequence ID" value="KAK7489897.1"/>
    <property type="molecule type" value="Genomic_DNA"/>
</dbReference>
<evidence type="ECO:0000313" key="2">
    <source>
        <dbReference type="Proteomes" id="UP001519460"/>
    </source>
</evidence>
<name>A0ABD0KT05_9CAEN</name>
<dbReference type="AlphaFoldDB" id="A0ABD0KT05"/>